<dbReference type="Proteomes" id="UP000007431">
    <property type="component" value="Unassembled WGS sequence"/>
</dbReference>
<organism evidence="3">
    <name type="scientific">Schizophyllum commune (strain H4-8 / FGSC 9210)</name>
    <name type="common">Split gill fungus</name>
    <dbReference type="NCBI Taxonomy" id="578458"/>
    <lineage>
        <taxon>Eukaryota</taxon>
        <taxon>Fungi</taxon>
        <taxon>Dikarya</taxon>
        <taxon>Basidiomycota</taxon>
        <taxon>Agaricomycotina</taxon>
        <taxon>Agaricomycetes</taxon>
        <taxon>Agaricomycetidae</taxon>
        <taxon>Agaricales</taxon>
        <taxon>Schizophyllaceae</taxon>
        <taxon>Schizophyllum</taxon>
    </lineage>
</organism>
<dbReference type="InParanoid" id="D8QDZ9"/>
<name>D8QDZ9_SCHCM</name>
<sequence length="278" mass="30421">MSRTPYSSPHPITLNVLQVLWQSTVRVVLPGYPSAVRATSSTCTTYVLTSHSSLVRPALHPTLPFIPPTLTSSSPLPPVWFPDSDITFRSCDGLLFHIHRVNLDTHAGAFPPAELACHATEAVDLTEDGVTLELLFQFIYPWRQPTLEGVPFERLDALAEAAEKYEVFSAMGICRIRMRETLPDHPVEIMNYAARHSYFEILDAAAPLTISLPVSEVLKSLSGLFVVPYVRPTLSPVLSAPKGQLTPHRCSTSKPGATSSHPHVGAHRWATAAGTRLA</sequence>
<dbReference type="KEGG" id="scm:SCHCO_02513661"/>
<dbReference type="Gene3D" id="3.30.710.10">
    <property type="entry name" value="Potassium Channel Kv1.1, Chain A"/>
    <property type="match status" value="1"/>
</dbReference>
<dbReference type="OrthoDB" id="3184970at2759"/>
<evidence type="ECO:0000256" key="1">
    <source>
        <dbReference type="SAM" id="MobiDB-lite"/>
    </source>
</evidence>
<protein>
    <recommendedName>
        <fullName evidence="4">BTB domain-containing protein</fullName>
    </recommendedName>
</protein>
<dbReference type="EMBL" id="GL377310">
    <property type="protein sequence ID" value="EFI93769.1"/>
    <property type="molecule type" value="Genomic_DNA"/>
</dbReference>
<dbReference type="HOGENOM" id="CLU_1001696_0_0_1"/>
<dbReference type="eggNOG" id="ENOG502SQXV">
    <property type="taxonomic scope" value="Eukaryota"/>
</dbReference>
<dbReference type="InterPro" id="IPR011333">
    <property type="entry name" value="SKP1/BTB/POZ_sf"/>
</dbReference>
<reference evidence="2 3" key="1">
    <citation type="journal article" date="2010" name="Nat. Biotechnol.">
        <title>Genome sequence of the model mushroom Schizophyllum commune.</title>
        <authorList>
            <person name="Ohm R.A."/>
            <person name="de Jong J.F."/>
            <person name="Lugones L.G."/>
            <person name="Aerts A."/>
            <person name="Kothe E."/>
            <person name="Stajich J.E."/>
            <person name="de Vries R.P."/>
            <person name="Record E."/>
            <person name="Levasseur A."/>
            <person name="Baker S.E."/>
            <person name="Bartholomew K.A."/>
            <person name="Coutinho P.M."/>
            <person name="Erdmann S."/>
            <person name="Fowler T.J."/>
            <person name="Gathman A.C."/>
            <person name="Lombard V."/>
            <person name="Henrissat B."/>
            <person name="Knabe N."/>
            <person name="Kuees U."/>
            <person name="Lilly W.W."/>
            <person name="Lindquist E."/>
            <person name="Lucas S."/>
            <person name="Magnuson J.K."/>
            <person name="Piumi F."/>
            <person name="Raudaskoski M."/>
            <person name="Salamov A."/>
            <person name="Schmutz J."/>
            <person name="Schwarze F.W.M.R."/>
            <person name="vanKuyk P.A."/>
            <person name="Horton J.S."/>
            <person name="Grigoriev I.V."/>
            <person name="Woesten H.A.B."/>
        </authorList>
    </citation>
    <scope>NUCLEOTIDE SEQUENCE [LARGE SCALE GENOMIC DNA]</scope>
    <source>
        <strain evidence="3">H4-8 / FGSC 9210</strain>
    </source>
</reference>
<gene>
    <name evidence="2" type="ORF">SCHCODRAFT_60006</name>
</gene>
<evidence type="ECO:0008006" key="4">
    <source>
        <dbReference type="Google" id="ProtNLM"/>
    </source>
</evidence>
<evidence type="ECO:0000313" key="3">
    <source>
        <dbReference type="Proteomes" id="UP000007431"/>
    </source>
</evidence>
<dbReference type="GeneID" id="9590471"/>
<dbReference type="RefSeq" id="XP_003028672.1">
    <property type="nucleotide sequence ID" value="XM_003028626.1"/>
</dbReference>
<feature type="region of interest" description="Disordered" evidence="1">
    <location>
        <begin position="241"/>
        <end position="265"/>
    </location>
</feature>
<dbReference type="AlphaFoldDB" id="D8QDZ9"/>
<keyword evidence="3" id="KW-1185">Reference proteome</keyword>
<feature type="compositionally biased region" description="Polar residues" evidence="1">
    <location>
        <begin position="249"/>
        <end position="261"/>
    </location>
</feature>
<proteinExistence type="predicted"/>
<accession>D8QDZ9</accession>
<dbReference type="STRING" id="578458.D8QDZ9"/>
<evidence type="ECO:0000313" key="2">
    <source>
        <dbReference type="EMBL" id="EFI93769.1"/>
    </source>
</evidence>
<dbReference type="VEuPathDB" id="FungiDB:SCHCODRAFT_02513661"/>